<reference evidence="2" key="1">
    <citation type="submission" date="2021-09" db="EMBL/GenBank/DDBJ databases">
        <authorList>
            <consortium name="AG Swart"/>
            <person name="Singh M."/>
            <person name="Singh A."/>
            <person name="Seah K."/>
            <person name="Emmerich C."/>
        </authorList>
    </citation>
    <scope>NUCLEOTIDE SEQUENCE</scope>
    <source>
        <strain evidence="2">ATCC30299</strain>
    </source>
</reference>
<proteinExistence type="predicted"/>
<evidence type="ECO:0000313" key="2">
    <source>
        <dbReference type="EMBL" id="CAG9310788.1"/>
    </source>
</evidence>
<keyword evidence="3" id="KW-1185">Reference proteome</keyword>
<evidence type="ECO:0000313" key="3">
    <source>
        <dbReference type="Proteomes" id="UP001162131"/>
    </source>
</evidence>
<dbReference type="AlphaFoldDB" id="A0AAU9I5W2"/>
<sequence length="234" mass="27026">MSISLKNSLNDLRRKSIERLQNIINNNSSKNRSFLKPKFDFERRRKSVGSRNSSAGGSSEDERSNSTKGINIQLRAEIRKTLKKNDVKILTSRDLKNRPPKHPLMLKRPEIKLNDIKENYACTSKTTEPELVPSCNLNNSWRDSDQTLPTCPSDSKPSFPFPRRSRKIKILSQENFGEKYLPSAPSIFPSNKNAFQFSLVIKEHELEEFYDETKFLKAFTLDELLTNNKINSFL</sequence>
<organism evidence="2 3">
    <name type="scientific">Blepharisma stoltei</name>
    <dbReference type="NCBI Taxonomy" id="1481888"/>
    <lineage>
        <taxon>Eukaryota</taxon>
        <taxon>Sar</taxon>
        <taxon>Alveolata</taxon>
        <taxon>Ciliophora</taxon>
        <taxon>Postciliodesmatophora</taxon>
        <taxon>Heterotrichea</taxon>
        <taxon>Heterotrichida</taxon>
        <taxon>Blepharismidae</taxon>
        <taxon>Blepharisma</taxon>
    </lineage>
</organism>
<accession>A0AAU9I5W2</accession>
<feature type="region of interest" description="Disordered" evidence="1">
    <location>
        <begin position="36"/>
        <end position="72"/>
    </location>
</feature>
<gene>
    <name evidence="2" type="ORF">BSTOLATCC_MIC2502</name>
</gene>
<dbReference type="Proteomes" id="UP001162131">
    <property type="component" value="Unassembled WGS sequence"/>
</dbReference>
<evidence type="ECO:0000256" key="1">
    <source>
        <dbReference type="SAM" id="MobiDB-lite"/>
    </source>
</evidence>
<dbReference type="EMBL" id="CAJZBQ010000003">
    <property type="protein sequence ID" value="CAG9310788.1"/>
    <property type="molecule type" value="Genomic_DNA"/>
</dbReference>
<comment type="caution">
    <text evidence="2">The sequence shown here is derived from an EMBL/GenBank/DDBJ whole genome shotgun (WGS) entry which is preliminary data.</text>
</comment>
<protein>
    <submittedName>
        <fullName evidence="2">Uncharacterized protein</fullName>
    </submittedName>
</protein>
<name>A0AAU9I5W2_9CILI</name>